<feature type="active site" description="Proton acceptor" evidence="1">
    <location>
        <position position="62"/>
    </location>
</feature>
<sequence>MKISETGLAGVYLMEPAVFEDERGWFMESFSLRELQKAGICDEFVQDNHSFSAKKGTLRGLHFQNPPMAQAKLVRCTRGAVWDVAVDLRKGSAGYTRWFAAELSEKNKLQLYLPRGFAHGYLTLADASEVEYKTDQYFSHLHDRSVRYDDPAIGIPWDVSDPILSSKDRKAPLLKDSDAGFVFGGDRL</sequence>
<dbReference type="PANTHER" id="PTHR21047:SF2">
    <property type="entry name" value="THYMIDINE DIPHOSPHO-4-KETO-RHAMNOSE 3,5-EPIMERASE"/>
    <property type="match status" value="1"/>
</dbReference>
<reference evidence="4 5" key="1">
    <citation type="submission" date="2017-04" db="EMBL/GenBank/DDBJ databases">
        <authorList>
            <person name="Afonso C.L."/>
            <person name="Miller P.J."/>
            <person name="Scott M.A."/>
            <person name="Spackman E."/>
            <person name="Goraichik I."/>
            <person name="Dimitrov K.M."/>
            <person name="Suarez D.L."/>
            <person name="Swayne D.E."/>
        </authorList>
    </citation>
    <scope>NUCLEOTIDE SEQUENCE [LARGE SCALE GENOMIC DNA]</scope>
    <source>
        <strain evidence="4 5">DSM 12816</strain>
    </source>
</reference>
<dbReference type="UniPathway" id="UPA00124"/>
<feature type="site" description="Participates in a stacking interaction with the thymidine ring of dTDP-4-oxo-6-deoxyglucose" evidence="2">
    <location>
        <position position="138"/>
    </location>
</feature>
<dbReference type="RefSeq" id="WP_084234934.1">
    <property type="nucleotide sequence ID" value="NZ_FWXW01000005.1"/>
</dbReference>
<comment type="pathway">
    <text evidence="3">Carbohydrate biosynthesis; dTDP-L-rhamnose biosynthesis.</text>
</comment>
<comment type="subunit">
    <text evidence="3">Homodimer.</text>
</comment>
<protein>
    <recommendedName>
        <fullName evidence="3">dTDP-4-dehydrorhamnose 3,5-epimerase</fullName>
        <ecNumber evidence="3">5.1.3.13</ecNumber>
    </recommendedName>
    <alternativeName>
        <fullName evidence="3">Thymidine diphospho-4-keto-rhamnose 3,5-epimerase</fullName>
    </alternativeName>
</protein>
<evidence type="ECO:0000256" key="3">
    <source>
        <dbReference type="RuleBase" id="RU364069"/>
    </source>
</evidence>
<dbReference type="InterPro" id="IPR014710">
    <property type="entry name" value="RmlC-like_jellyroll"/>
</dbReference>
<dbReference type="STRING" id="1122930.SAMN02745168_2269"/>
<proteinExistence type="inferred from homology"/>
<dbReference type="InterPro" id="IPR000888">
    <property type="entry name" value="RmlC-like"/>
</dbReference>
<gene>
    <name evidence="4" type="ORF">SAMN02745168_2269</name>
</gene>
<dbReference type="CDD" id="cd00438">
    <property type="entry name" value="cupin_RmlC"/>
    <property type="match status" value="1"/>
</dbReference>
<dbReference type="Proteomes" id="UP000192790">
    <property type="component" value="Unassembled WGS sequence"/>
</dbReference>
<dbReference type="SUPFAM" id="SSF51182">
    <property type="entry name" value="RmlC-like cupins"/>
    <property type="match status" value="1"/>
</dbReference>
<comment type="function">
    <text evidence="3">Catalyzes the epimerization of the C3' and C5'positions of dTDP-6-deoxy-D-xylo-4-hexulose, forming dTDP-6-deoxy-L-lyxo-4-hexulose.</text>
</comment>
<comment type="catalytic activity">
    <reaction evidence="3">
        <text>dTDP-4-dehydro-6-deoxy-alpha-D-glucose = dTDP-4-dehydro-beta-L-rhamnose</text>
        <dbReference type="Rhea" id="RHEA:16969"/>
        <dbReference type="ChEBI" id="CHEBI:57649"/>
        <dbReference type="ChEBI" id="CHEBI:62830"/>
        <dbReference type="EC" id="5.1.3.13"/>
    </reaction>
</comment>
<dbReference type="GO" id="GO:0005829">
    <property type="term" value="C:cytosol"/>
    <property type="evidence" value="ECO:0007669"/>
    <property type="project" value="TreeGrafter"/>
</dbReference>
<dbReference type="Pfam" id="PF00908">
    <property type="entry name" value="dTDP_sugar_isom"/>
    <property type="match status" value="1"/>
</dbReference>
<evidence type="ECO:0000313" key="5">
    <source>
        <dbReference type="Proteomes" id="UP000192790"/>
    </source>
</evidence>
<keyword evidence="3" id="KW-0413">Isomerase</keyword>
<comment type="similarity">
    <text evidence="3">Belongs to the dTDP-4-dehydrorhamnose 3,5-epimerase family.</text>
</comment>
<dbReference type="GO" id="GO:0008830">
    <property type="term" value="F:dTDP-4-dehydrorhamnose 3,5-epimerase activity"/>
    <property type="evidence" value="ECO:0007669"/>
    <property type="project" value="UniProtKB-UniRule"/>
</dbReference>
<feature type="active site" description="Proton donor" evidence="1">
    <location>
        <position position="132"/>
    </location>
</feature>
<dbReference type="Gene3D" id="2.60.120.10">
    <property type="entry name" value="Jelly Rolls"/>
    <property type="match status" value="1"/>
</dbReference>
<dbReference type="GO" id="GO:0000271">
    <property type="term" value="P:polysaccharide biosynthetic process"/>
    <property type="evidence" value="ECO:0007669"/>
    <property type="project" value="TreeGrafter"/>
</dbReference>
<evidence type="ECO:0000256" key="1">
    <source>
        <dbReference type="PIRSR" id="PIRSR600888-1"/>
    </source>
</evidence>
<dbReference type="InterPro" id="IPR011051">
    <property type="entry name" value="RmlC_Cupin_sf"/>
</dbReference>
<keyword evidence="5" id="KW-1185">Reference proteome</keyword>
<organism evidence="4 5">
    <name type="scientific">Papillibacter cinnamivorans DSM 12816</name>
    <dbReference type="NCBI Taxonomy" id="1122930"/>
    <lineage>
        <taxon>Bacteria</taxon>
        <taxon>Bacillati</taxon>
        <taxon>Bacillota</taxon>
        <taxon>Clostridia</taxon>
        <taxon>Eubacteriales</taxon>
        <taxon>Oscillospiraceae</taxon>
        <taxon>Papillibacter</taxon>
    </lineage>
</organism>
<dbReference type="GO" id="GO:0019305">
    <property type="term" value="P:dTDP-rhamnose biosynthetic process"/>
    <property type="evidence" value="ECO:0007669"/>
    <property type="project" value="UniProtKB-UniRule"/>
</dbReference>
<dbReference type="EC" id="5.1.3.13" evidence="3"/>
<accession>A0A1W2BKA7</accession>
<name>A0A1W2BKA7_9FIRM</name>
<dbReference type="AlphaFoldDB" id="A0A1W2BKA7"/>
<evidence type="ECO:0000313" key="4">
    <source>
        <dbReference type="EMBL" id="SMC73417.1"/>
    </source>
</evidence>
<dbReference type="EMBL" id="FWXW01000005">
    <property type="protein sequence ID" value="SMC73417.1"/>
    <property type="molecule type" value="Genomic_DNA"/>
</dbReference>
<evidence type="ECO:0000256" key="2">
    <source>
        <dbReference type="PIRSR" id="PIRSR600888-3"/>
    </source>
</evidence>
<dbReference type="NCBIfam" id="TIGR01221">
    <property type="entry name" value="rmlC"/>
    <property type="match status" value="1"/>
</dbReference>
<dbReference type="PANTHER" id="PTHR21047">
    <property type="entry name" value="DTDP-6-DEOXY-D-GLUCOSE-3,5 EPIMERASE"/>
    <property type="match status" value="1"/>
</dbReference>
<dbReference type="OrthoDB" id="9800680at2"/>